<proteinExistence type="predicted"/>
<dbReference type="AlphaFoldDB" id="A0A9W6GHN3"/>
<reference evidence="1" key="1">
    <citation type="submission" date="2022-12" db="EMBL/GenBank/DDBJ databases">
        <title>Reference genome sequencing for broad-spectrum identification of bacterial and archaeal isolates by mass spectrometry.</title>
        <authorList>
            <person name="Sekiguchi Y."/>
            <person name="Tourlousse D.M."/>
        </authorList>
    </citation>
    <scope>NUCLEOTIDE SEQUENCE</scope>
    <source>
        <strain evidence="1">TSL-P1</strain>
    </source>
</reference>
<comment type="caution">
    <text evidence="1">The sequence shown here is derived from an EMBL/GenBank/DDBJ whole genome shotgun (WGS) entry which is preliminary data.</text>
</comment>
<evidence type="ECO:0000313" key="1">
    <source>
        <dbReference type="EMBL" id="GLI54056.1"/>
    </source>
</evidence>
<dbReference type="EMBL" id="BSDX01000001">
    <property type="protein sequence ID" value="GLI54056.1"/>
    <property type="molecule type" value="Genomic_DNA"/>
</dbReference>
<evidence type="ECO:0000313" key="2">
    <source>
        <dbReference type="Proteomes" id="UP001144297"/>
    </source>
</evidence>
<gene>
    <name evidence="1" type="ORF">TISLANDTSLP1_17490</name>
</gene>
<organism evidence="1 2">
    <name type="scientific">Thermodesulfovibrio yellowstonii</name>
    <dbReference type="NCBI Taxonomy" id="28262"/>
    <lineage>
        <taxon>Bacteria</taxon>
        <taxon>Pseudomonadati</taxon>
        <taxon>Nitrospirota</taxon>
        <taxon>Thermodesulfovibrionia</taxon>
        <taxon>Thermodesulfovibrionales</taxon>
        <taxon>Thermodesulfovibrionaceae</taxon>
        <taxon>Thermodesulfovibrio</taxon>
    </lineage>
</organism>
<name>A0A9W6GHN3_9BACT</name>
<sequence length="354" mass="41345">MEPFILKEISKKGFFSKLLGLEKIENAATEINNLLAEAKDINEVTREKIEETCKKWNVKLDSASLIDKLKNLVEKFLIYTITTKDFSEFLEDCHYVLNIFGLSITDFYNTSLELLKIFGKKIIEDEEFTQDEKKRLEDFRRFFQIKEKDFKQIWEQLITEKLKAIVQAGIQDGRWSPDEEQRLWNFAKEFQVDLTLDSQTQKMLEKLSLVWKIENNQISTVQININLKKDENCYYFTKGEILERKKKVVSYGYTGRAISFRIAKGIYLTGGSSKRIRDEKEVIETMDSGNIYVTNQRVIFIGNKKSLSTPYNKILNIDIYSDAIILFKEQGKPVIFSTPDSEILGLFITKFLSI</sequence>
<keyword evidence="2" id="KW-1185">Reference proteome</keyword>
<accession>A0A9W6GHN3</accession>
<dbReference type="Proteomes" id="UP001144297">
    <property type="component" value="Unassembled WGS sequence"/>
</dbReference>
<protein>
    <submittedName>
        <fullName evidence="1">Uncharacterized protein</fullName>
    </submittedName>
</protein>